<reference evidence="3" key="1">
    <citation type="submission" date="2017-09" db="EMBL/GenBank/DDBJ databases">
        <title>Depth-based differentiation of microbial function through sediment-hosted aquifers and enrichment of novel symbionts in the deep terrestrial subsurface.</title>
        <authorList>
            <person name="Probst A.J."/>
            <person name="Ladd B."/>
            <person name="Jarett J.K."/>
            <person name="Geller-Mcgrath D.E."/>
            <person name="Sieber C.M.K."/>
            <person name="Emerson J.B."/>
            <person name="Anantharaman K."/>
            <person name="Thomas B.C."/>
            <person name="Malmstrom R."/>
            <person name="Stieglmeier M."/>
            <person name="Klingl A."/>
            <person name="Woyke T."/>
            <person name="Ryan C.M."/>
            <person name="Banfield J.F."/>
        </authorList>
    </citation>
    <scope>NUCLEOTIDE SEQUENCE [LARGE SCALE GENOMIC DNA]</scope>
</reference>
<comment type="caution">
    <text evidence="2">The sequence shown here is derived from an EMBL/GenBank/DDBJ whole genome shotgun (WGS) entry which is preliminary data.</text>
</comment>
<evidence type="ECO:0000313" key="3">
    <source>
        <dbReference type="Proteomes" id="UP000230556"/>
    </source>
</evidence>
<dbReference type="Proteomes" id="UP000230556">
    <property type="component" value="Unassembled WGS sequence"/>
</dbReference>
<feature type="compositionally biased region" description="Polar residues" evidence="1">
    <location>
        <begin position="36"/>
        <end position="48"/>
    </location>
</feature>
<evidence type="ECO:0000313" key="2">
    <source>
        <dbReference type="EMBL" id="PIW08680.1"/>
    </source>
</evidence>
<name>A0A2M7FSK3_9BACT</name>
<proteinExistence type="predicted"/>
<feature type="region of interest" description="Disordered" evidence="1">
    <location>
        <begin position="28"/>
        <end position="70"/>
    </location>
</feature>
<dbReference type="AlphaFoldDB" id="A0A2M7FSK3"/>
<dbReference type="EMBL" id="PFFO01000008">
    <property type="protein sequence ID" value="PIW08680.1"/>
    <property type="molecule type" value="Genomic_DNA"/>
</dbReference>
<organism evidence="2 3">
    <name type="scientific">Candidatus Collierbacteria bacterium CG17_big_fil_post_rev_8_21_14_2_50_45_7</name>
    <dbReference type="NCBI Taxonomy" id="1974536"/>
    <lineage>
        <taxon>Bacteria</taxon>
        <taxon>Candidatus Collieribacteriota</taxon>
    </lineage>
</organism>
<accession>A0A2M7FSK3</accession>
<gene>
    <name evidence="2" type="ORF">COW38_00215</name>
</gene>
<sequence length="83" mass="8652">KLTGIALASLLLGGCTLTDIFKPNEAVKDSQPEVVATSTPTPVASSDPSLDAIPKTSTSSDETSLETDINNTVILDEDFSDLK</sequence>
<evidence type="ECO:0000256" key="1">
    <source>
        <dbReference type="SAM" id="MobiDB-lite"/>
    </source>
</evidence>
<feature type="compositionally biased region" description="Low complexity" evidence="1">
    <location>
        <begin position="56"/>
        <end position="68"/>
    </location>
</feature>
<protein>
    <submittedName>
        <fullName evidence="2">Uncharacterized protein</fullName>
    </submittedName>
</protein>
<feature type="non-terminal residue" evidence="2">
    <location>
        <position position="1"/>
    </location>
</feature>